<evidence type="ECO:0000256" key="7">
    <source>
        <dbReference type="ARBA" id="ARBA00023242"/>
    </source>
</evidence>
<evidence type="ECO:0000256" key="5">
    <source>
        <dbReference type="ARBA" id="ARBA00022679"/>
    </source>
</evidence>
<dbReference type="InterPro" id="IPR046341">
    <property type="entry name" value="SET_dom_sf"/>
</dbReference>
<feature type="region of interest" description="Disordered" evidence="8">
    <location>
        <begin position="307"/>
        <end position="361"/>
    </location>
</feature>
<keyword evidence="12" id="KW-1185">Reference proteome</keyword>
<proteinExistence type="predicted"/>
<accession>A0ABC8S486</accession>
<evidence type="ECO:0000313" key="12">
    <source>
        <dbReference type="Proteomes" id="UP001642360"/>
    </source>
</evidence>
<dbReference type="SUPFAM" id="SSF82199">
    <property type="entry name" value="SET domain"/>
    <property type="match status" value="1"/>
</dbReference>
<dbReference type="InterPro" id="IPR001214">
    <property type="entry name" value="SET_dom"/>
</dbReference>
<reference evidence="11 12" key="1">
    <citation type="submission" date="2024-02" db="EMBL/GenBank/DDBJ databases">
        <authorList>
            <person name="Vignale AGUSTIN F."/>
            <person name="Sosa J E."/>
            <person name="Modenutti C."/>
        </authorList>
    </citation>
    <scope>NUCLEOTIDE SEQUENCE [LARGE SCALE GENOMIC DNA]</scope>
</reference>
<organism evidence="11 12">
    <name type="scientific">Ilex paraguariensis</name>
    <name type="common">yerba mate</name>
    <dbReference type="NCBI Taxonomy" id="185542"/>
    <lineage>
        <taxon>Eukaryota</taxon>
        <taxon>Viridiplantae</taxon>
        <taxon>Streptophyta</taxon>
        <taxon>Embryophyta</taxon>
        <taxon>Tracheophyta</taxon>
        <taxon>Spermatophyta</taxon>
        <taxon>Magnoliopsida</taxon>
        <taxon>eudicotyledons</taxon>
        <taxon>Gunneridae</taxon>
        <taxon>Pentapetalae</taxon>
        <taxon>asterids</taxon>
        <taxon>campanulids</taxon>
        <taxon>Aquifoliales</taxon>
        <taxon>Aquifoliaceae</taxon>
        <taxon>Ilex</taxon>
    </lineage>
</organism>
<dbReference type="GO" id="GO:0005634">
    <property type="term" value="C:nucleus"/>
    <property type="evidence" value="ECO:0007669"/>
    <property type="project" value="UniProtKB-SubCell"/>
</dbReference>
<evidence type="ECO:0000313" key="11">
    <source>
        <dbReference type="EMBL" id="CAK9152031.1"/>
    </source>
</evidence>
<gene>
    <name evidence="11" type="ORF">ILEXP_LOCUS20207</name>
</gene>
<dbReference type="GO" id="GO:0005694">
    <property type="term" value="C:chromosome"/>
    <property type="evidence" value="ECO:0007669"/>
    <property type="project" value="UniProtKB-SubCell"/>
</dbReference>
<dbReference type="Proteomes" id="UP001642360">
    <property type="component" value="Unassembled WGS sequence"/>
</dbReference>
<sequence>MRFGHLKVDVLALFYSSAYVSCASTSLASTAVPLYFGDIGMFAYLHLVRNGCWISRFFGEMVEVVGALEGCEALVWMVNGEVCIGLFALRDIKKGEEVTFDYNYVRVFGAAAKKCVCGSSHCWGYLGGDPLSTEVIVQGDSDEEYPEPVMVRENGKMDDKLDYIISSTSSIDRSDMQTALSLLKTKDGFAEPVTGVGQLETTLKMQTGEIFSKDSEKMDNSSTAVGLKEITTKREDSLNKSASVASKPDISMTEGSDKQFPPSGQVIETSPPPDDLMSETRSAAQQEVSVAEKIVKNSSYSFQRVEASSTTTMLSKSLPEINDDKKLSKPDTDEDRRVFSKPHPHMINSRSSSSVKKGKTKTNAIHVNKTTEVDSRTHVLPFNSKKLLEGSLNDRFEAVQEKLNELLDSDGGISKRKDASRGYLKLLLLTAASGDSGNGEAIQSNRELSMILDALLKTKPRTVLVDIINKNGLQMLHNIMKQYRREFYKIPILRKLLKILEYLAVREILTLEHINGGPPRPGVERLEQIVTYLYRMA</sequence>
<feature type="region of interest" description="Disordered" evidence="8">
    <location>
        <begin position="235"/>
        <end position="264"/>
    </location>
</feature>
<evidence type="ECO:0000256" key="3">
    <source>
        <dbReference type="ARBA" id="ARBA00022454"/>
    </source>
</evidence>
<feature type="domain" description="Post-SET" evidence="10">
    <location>
        <begin position="111"/>
        <end position="127"/>
    </location>
</feature>
<evidence type="ECO:0000256" key="8">
    <source>
        <dbReference type="SAM" id="MobiDB-lite"/>
    </source>
</evidence>
<dbReference type="GO" id="GO:0032259">
    <property type="term" value="P:methylation"/>
    <property type="evidence" value="ECO:0007669"/>
    <property type="project" value="UniProtKB-KW"/>
</dbReference>
<keyword evidence="7" id="KW-0539">Nucleus</keyword>
<dbReference type="AlphaFoldDB" id="A0ABC8S486"/>
<keyword evidence="5" id="KW-0808">Transferase</keyword>
<dbReference type="Gene3D" id="2.170.270.10">
    <property type="entry name" value="SET domain"/>
    <property type="match status" value="1"/>
</dbReference>
<evidence type="ECO:0000256" key="6">
    <source>
        <dbReference type="ARBA" id="ARBA00022691"/>
    </source>
</evidence>
<evidence type="ECO:0000259" key="10">
    <source>
        <dbReference type="PROSITE" id="PS50868"/>
    </source>
</evidence>
<feature type="compositionally biased region" description="Basic and acidic residues" evidence="8">
    <location>
        <begin position="322"/>
        <end position="338"/>
    </location>
</feature>
<dbReference type="EMBL" id="CAUOFW020002192">
    <property type="protein sequence ID" value="CAK9152031.1"/>
    <property type="molecule type" value="Genomic_DNA"/>
</dbReference>
<feature type="signal peptide" evidence="9">
    <location>
        <begin position="1"/>
        <end position="22"/>
    </location>
</feature>
<dbReference type="InterPro" id="IPR050777">
    <property type="entry name" value="SET2_Histone-Lys_MeTrsfase"/>
</dbReference>
<dbReference type="InterPro" id="IPR003616">
    <property type="entry name" value="Post-SET_dom"/>
</dbReference>
<name>A0ABC8S486_9AQUA</name>
<evidence type="ECO:0000256" key="2">
    <source>
        <dbReference type="ARBA" id="ARBA00004286"/>
    </source>
</evidence>
<dbReference type="PROSITE" id="PS50868">
    <property type="entry name" value="POST_SET"/>
    <property type="match status" value="1"/>
</dbReference>
<evidence type="ECO:0000256" key="4">
    <source>
        <dbReference type="ARBA" id="ARBA00022603"/>
    </source>
</evidence>
<keyword evidence="9" id="KW-0732">Signal</keyword>
<evidence type="ECO:0000256" key="1">
    <source>
        <dbReference type="ARBA" id="ARBA00004123"/>
    </source>
</evidence>
<comment type="subcellular location">
    <subcellularLocation>
        <location evidence="2">Chromosome</location>
    </subcellularLocation>
    <subcellularLocation>
        <location evidence="1">Nucleus</location>
    </subcellularLocation>
</comment>
<feature type="chain" id="PRO_5044814806" description="Post-SET domain-containing protein" evidence="9">
    <location>
        <begin position="23"/>
        <end position="537"/>
    </location>
</feature>
<protein>
    <recommendedName>
        <fullName evidence="10">Post-SET domain-containing protein</fullName>
    </recommendedName>
</protein>
<dbReference type="PANTHER" id="PTHR22884">
    <property type="entry name" value="SET DOMAIN PROTEINS"/>
    <property type="match status" value="1"/>
</dbReference>
<keyword evidence="6" id="KW-0949">S-adenosyl-L-methionine</keyword>
<dbReference type="Pfam" id="PF00856">
    <property type="entry name" value="SET"/>
    <property type="match status" value="1"/>
</dbReference>
<dbReference type="GO" id="GO:0008168">
    <property type="term" value="F:methyltransferase activity"/>
    <property type="evidence" value="ECO:0007669"/>
    <property type="project" value="UniProtKB-KW"/>
</dbReference>
<keyword evidence="3" id="KW-0158">Chromosome</keyword>
<evidence type="ECO:0000256" key="9">
    <source>
        <dbReference type="SAM" id="SignalP"/>
    </source>
</evidence>
<comment type="caution">
    <text evidence="11">The sequence shown here is derived from an EMBL/GenBank/DDBJ whole genome shotgun (WGS) entry which is preliminary data.</text>
</comment>
<keyword evidence="4" id="KW-0489">Methyltransferase</keyword>